<organism evidence="2 3">
    <name type="scientific">Kingdonia uniflora</name>
    <dbReference type="NCBI Taxonomy" id="39325"/>
    <lineage>
        <taxon>Eukaryota</taxon>
        <taxon>Viridiplantae</taxon>
        <taxon>Streptophyta</taxon>
        <taxon>Embryophyta</taxon>
        <taxon>Tracheophyta</taxon>
        <taxon>Spermatophyta</taxon>
        <taxon>Magnoliopsida</taxon>
        <taxon>Ranunculales</taxon>
        <taxon>Circaeasteraceae</taxon>
        <taxon>Kingdonia</taxon>
    </lineage>
</organism>
<evidence type="ECO:0000256" key="1">
    <source>
        <dbReference type="SAM" id="MobiDB-lite"/>
    </source>
</evidence>
<gene>
    <name evidence="2" type="ORF">GIB67_031351</name>
</gene>
<dbReference type="EMBL" id="JACGCM010001247">
    <property type="protein sequence ID" value="KAF6157874.1"/>
    <property type="molecule type" value="Genomic_DNA"/>
</dbReference>
<evidence type="ECO:0000313" key="3">
    <source>
        <dbReference type="Proteomes" id="UP000541444"/>
    </source>
</evidence>
<proteinExistence type="predicted"/>
<evidence type="ECO:0000313" key="2">
    <source>
        <dbReference type="EMBL" id="KAF6157874.1"/>
    </source>
</evidence>
<dbReference type="PANTHER" id="PTHR45825:SF3">
    <property type="entry name" value="GRANULE-BOUND STARCH SYNTHASE 1, CHLOROPLASTIC_AMYLOPLASTIC"/>
    <property type="match status" value="1"/>
</dbReference>
<dbReference type="Gene3D" id="3.40.50.2000">
    <property type="entry name" value="Glycogen Phosphorylase B"/>
    <property type="match status" value="1"/>
</dbReference>
<dbReference type="Proteomes" id="UP000541444">
    <property type="component" value="Unassembled WGS sequence"/>
</dbReference>
<protein>
    <submittedName>
        <fullName evidence="2">Uncharacterized protein</fullName>
    </submittedName>
</protein>
<dbReference type="PANTHER" id="PTHR45825">
    <property type="entry name" value="GRANULE-BOUND STARCH SYNTHASE 1, CHLOROPLASTIC/AMYLOPLASTIC"/>
    <property type="match status" value="1"/>
</dbReference>
<sequence length="306" mass="34082">MMIMHSMAMSNEFIIWLVHENGNQSLFTLPQNHLTTKTDIDGPSLHVTSSSSGRIPPPTSGFVSWGLVENLASNNIVFEFGSYEHVNPTVNLNQDFGDALLKHFESPPPTNANAPPTDAPSSNVPLTNTNAPPTNAPSNVVSPLSTPPREFAKIMIETGTLEPVGYRYIMNIDKSHWDNTYIPLSSTLFQADIDGWIELSAKNKSTEKELVDLSSRHGYGTYPFVVAVVQMRSTANGHRVMTDSSCFNQYKDIWNTTVSVKIKVGDKIETVQFFHCYKRGVDRVFLDQHIFLEKVWGKTASKVYGL</sequence>
<dbReference type="AlphaFoldDB" id="A0A7J7MSQ0"/>
<accession>A0A7J7MSQ0</accession>
<keyword evidence="3" id="KW-1185">Reference proteome</keyword>
<feature type="region of interest" description="Disordered" evidence="1">
    <location>
        <begin position="102"/>
        <end position="144"/>
    </location>
</feature>
<comment type="caution">
    <text evidence="2">The sequence shown here is derived from an EMBL/GenBank/DDBJ whole genome shotgun (WGS) entry which is preliminary data.</text>
</comment>
<name>A0A7J7MSQ0_9MAGN</name>
<feature type="compositionally biased region" description="Low complexity" evidence="1">
    <location>
        <begin position="111"/>
        <end position="137"/>
    </location>
</feature>
<reference evidence="2 3" key="1">
    <citation type="journal article" date="2020" name="IScience">
        <title>Genome Sequencing of the Endangered Kingdonia uniflora (Circaeasteraceae, Ranunculales) Reveals Potential Mechanisms of Evolutionary Specialization.</title>
        <authorList>
            <person name="Sun Y."/>
            <person name="Deng T."/>
            <person name="Zhang A."/>
            <person name="Moore M.J."/>
            <person name="Landis J.B."/>
            <person name="Lin N."/>
            <person name="Zhang H."/>
            <person name="Zhang X."/>
            <person name="Huang J."/>
            <person name="Zhang X."/>
            <person name="Sun H."/>
            <person name="Wang H."/>
        </authorList>
    </citation>
    <scope>NUCLEOTIDE SEQUENCE [LARGE SCALE GENOMIC DNA]</scope>
    <source>
        <strain evidence="2">TB1705</strain>
        <tissue evidence="2">Leaf</tissue>
    </source>
</reference>